<sequence length="259" mass="28410">MGSSYDDDVHQHPLLQPESSPSSKSSIGVLESVLLDSRRPLLRRMVTAVVIESKLLFQLVGPTVLSYMVNYLMSMSTQIFAGHLGNLELAGAYLGNNGIQSFCYGLMLGMGSAVETLCGQAYGGKRLEMLGVYAQRSTVLLTISGVFLTVIYVFSKHILLFLGQSPDIASAASLFVNGLIPQIFAYAVNFPIQKFLQWQSIVAPSACISTATLFLHVCLSWVAVYKVWMGLLGASLMLSLSWWIMVVAQFVYIVRSEQF</sequence>
<dbReference type="OrthoDB" id="2126698at2759"/>
<name>A0A6D2KGS1_9BRAS</name>
<proteinExistence type="inferred from homology"/>
<organism evidence="4 5">
    <name type="scientific">Microthlaspi erraticum</name>
    <dbReference type="NCBI Taxonomy" id="1685480"/>
    <lineage>
        <taxon>Eukaryota</taxon>
        <taxon>Viridiplantae</taxon>
        <taxon>Streptophyta</taxon>
        <taxon>Embryophyta</taxon>
        <taxon>Tracheophyta</taxon>
        <taxon>Spermatophyta</taxon>
        <taxon>Magnoliopsida</taxon>
        <taxon>eudicotyledons</taxon>
        <taxon>Gunneridae</taxon>
        <taxon>Pentapetalae</taxon>
        <taxon>rosids</taxon>
        <taxon>malvids</taxon>
        <taxon>Brassicales</taxon>
        <taxon>Brassicaceae</taxon>
        <taxon>Coluteocarpeae</taxon>
        <taxon>Microthlaspi</taxon>
    </lineage>
</organism>
<dbReference type="EMBL" id="CACVBM020001360">
    <property type="protein sequence ID" value="CAA7046915.1"/>
    <property type="molecule type" value="Genomic_DNA"/>
</dbReference>
<evidence type="ECO:0000256" key="3">
    <source>
        <dbReference type="SAM" id="Phobius"/>
    </source>
</evidence>
<protein>
    <recommendedName>
        <fullName evidence="6">Protein DETOXIFICATION</fullName>
    </recommendedName>
</protein>
<keyword evidence="3" id="KW-1133">Transmembrane helix</keyword>
<dbReference type="GO" id="GO:0015297">
    <property type="term" value="F:antiporter activity"/>
    <property type="evidence" value="ECO:0007669"/>
    <property type="project" value="InterPro"/>
</dbReference>
<evidence type="ECO:0000256" key="2">
    <source>
        <dbReference type="SAM" id="MobiDB-lite"/>
    </source>
</evidence>
<keyword evidence="3" id="KW-0812">Transmembrane</keyword>
<evidence type="ECO:0000313" key="5">
    <source>
        <dbReference type="Proteomes" id="UP000467841"/>
    </source>
</evidence>
<comment type="similarity">
    <text evidence="1">Belongs to the multi antimicrobial extrusion (MATE) (TC 2.A.66.1) family.</text>
</comment>
<feature type="transmembrane region" description="Helical" evidence="3">
    <location>
        <begin position="168"/>
        <end position="189"/>
    </location>
</feature>
<dbReference type="AlphaFoldDB" id="A0A6D2KGS1"/>
<reference evidence="4" key="1">
    <citation type="submission" date="2020-01" db="EMBL/GenBank/DDBJ databases">
        <authorList>
            <person name="Mishra B."/>
        </authorList>
    </citation>
    <scope>NUCLEOTIDE SEQUENCE [LARGE SCALE GENOMIC DNA]</scope>
</reference>
<dbReference type="PANTHER" id="PTHR11206">
    <property type="entry name" value="MULTIDRUG RESISTANCE PROTEIN"/>
    <property type="match status" value="1"/>
</dbReference>
<feature type="transmembrane region" description="Helical" evidence="3">
    <location>
        <begin position="228"/>
        <end position="254"/>
    </location>
</feature>
<dbReference type="Proteomes" id="UP000467841">
    <property type="component" value="Unassembled WGS sequence"/>
</dbReference>
<dbReference type="Pfam" id="PF01554">
    <property type="entry name" value="MatE"/>
    <property type="match status" value="1"/>
</dbReference>
<evidence type="ECO:0000256" key="1">
    <source>
        <dbReference type="ARBA" id="ARBA00010199"/>
    </source>
</evidence>
<gene>
    <name evidence="4" type="ORF">MERR_LOCUS34150</name>
</gene>
<evidence type="ECO:0000313" key="4">
    <source>
        <dbReference type="EMBL" id="CAA7046915.1"/>
    </source>
</evidence>
<dbReference type="GO" id="GO:0042910">
    <property type="term" value="F:xenobiotic transmembrane transporter activity"/>
    <property type="evidence" value="ECO:0007669"/>
    <property type="project" value="InterPro"/>
</dbReference>
<feature type="transmembrane region" description="Helical" evidence="3">
    <location>
        <begin position="99"/>
        <end position="118"/>
    </location>
</feature>
<accession>A0A6D2KGS1</accession>
<keyword evidence="5" id="KW-1185">Reference proteome</keyword>
<keyword evidence="3" id="KW-0472">Membrane</keyword>
<feature type="region of interest" description="Disordered" evidence="2">
    <location>
        <begin position="1"/>
        <end position="25"/>
    </location>
</feature>
<feature type="transmembrane region" description="Helical" evidence="3">
    <location>
        <begin position="139"/>
        <end position="162"/>
    </location>
</feature>
<evidence type="ECO:0008006" key="6">
    <source>
        <dbReference type="Google" id="ProtNLM"/>
    </source>
</evidence>
<dbReference type="InterPro" id="IPR002528">
    <property type="entry name" value="MATE_fam"/>
</dbReference>
<comment type="caution">
    <text evidence="4">The sequence shown here is derived from an EMBL/GenBank/DDBJ whole genome shotgun (WGS) entry which is preliminary data.</text>
</comment>
<dbReference type="GO" id="GO:0016020">
    <property type="term" value="C:membrane"/>
    <property type="evidence" value="ECO:0007669"/>
    <property type="project" value="InterPro"/>
</dbReference>
<feature type="transmembrane region" description="Helical" evidence="3">
    <location>
        <begin position="201"/>
        <end position="222"/>
    </location>
</feature>